<feature type="region of interest" description="Disordered" evidence="1">
    <location>
        <begin position="1"/>
        <end position="91"/>
    </location>
</feature>
<dbReference type="EMBL" id="JAABOA010000251">
    <property type="protein sequence ID" value="KAF9585112.1"/>
    <property type="molecule type" value="Genomic_DNA"/>
</dbReference>
<dbReference type="Proteomes" id="UP000780801">
    <property type="component" value="Unassembled WGS sequence"/>
</dbReference>
<gene>
    <name evidence="2" type="ORF">BGW38_003847</name>
</gene>
<feature type="compositionally biased region" description="Low complexity" evidence="1">
    <location>
        <begin position="8"/>
        <end position="24"/>
    </location>
</feature>
<reference evidence="2" key="1">
    <citation type="journal article" date="2020" name="Fungal Divers.">
        <title>Resolving the Mortierellaceae phylogeny through synthesis of multi-gene phylogenetics and phylogenomics.</title>
        <authorList>
            <person name="Vandepol N."/>
            <person name="Liber J."/>
            <person name="Desiro A."/>
            <person name="Na H."/>
            <person name="Kennedy M."/>
            <person name="Barry K."/>
            <person name="Grigoriev I.V."/>
            <person name="Miller A.N."/>
            <person name="O'Donnell K."/>
            <person name="Stajich J.E."/>
            <person name="Bonito G."/>
        </authorList>
    </citation>
    <scope>NUCLEOTIDE SEQUENCE</scope>
    <source>
        <strain evidence="2">KOD1015</strain>
    </source>
</reference>
<feature type="region of interest" description="Disordered" evidence="1">
    <location>
        <begin position="121"/>
        <end position="151"/>
    </location>
</feature>
<evidence type="ECO:0000313" key="3">
    <source>
        <dbReference type="Proteomes" id="UP000780801"/>
    </source>
</evidence>
<organism evidence="2 3">
    <name type="scientific">Lunasporangiospora selenospora</name>
    <dbReference type="NCBI Taxonomy" id="979761"/>
    <lineage>
        <taxon>Eukaryota</taxon>
        <taxon>Fungi</taxon>
        <taxon>Fungi incertae sedis</taxon>
        <taxon>Mucoromycota</taxon>
        <taxon>Mortierellomycotina</taxon>
        <taxon>Mortierellomycetes</taxon>
        <taxon>Mortierellales</taxon>
        <taxon>Mortierellaceae</taxon>
        <taxon>Lunasporangiospora</taxon>
    </lineage>
</organism>
<protein>
    <submittedName>
        <fullName evidence="2">Uncharacterized protein</fullName>
    </submittedName>
</protein>
<keyword evidence="3" id="KW-1185">Reference proteome</keyword>
<feature type="compositionally biased region" description="Polar residues" evidence="1">
    <location>
        <begin position="26"/>
        <end position="57"/>
    </location>
</feature>
<proteinExistence type="predicted"/>
<accession>A0A9P6G075</accession>
<sequence>MGEYDIPTTATASTTHSTNSTKASRTADSSSDMAPQLLPSQTLFQDPTRLQSYLENTQQQQQQQLGSIRIPHDPTNGNGNNAVHNGPGVIDSNRPILQSNVGVGALTPNAMAIYQQHMQMAYQRQQQQQPQQQQQQQATQHLQHLQQQQQK</sequence>
<evidence type="ECO:0000313" key="2">
    <source>
        <dbReference type="EMBL" id="KAF9585112.1"/>
    </source>
</evidence>
<evidence type="ECO:0000256" key="1">
    <source>
        <dbReference type="SAM" id="MobiDB-lite"/>
    </source>
</evidence>
<dbReference type="AlphaFoldDB" id="A0A9P6G075"/>
<name>A0A9P6G075_9FUNG</name>
<comment type="caution">
    <text evidence="2">The sequence shown here is derived from an EMBL/GenBank/DDBJ whole genome shotgun (WGS) entry which is preliminary data.</text>
</comment>